<reference evidence="2 3" key="1">
    <citation type="submission" date="2019-11" db="EMBL/GenBank/DDBJ databases">
        <title>Whole-genome sequence of Rhodoplanes serenus DSM 18633, type strain.</title>
        <authorList>
            <person name="Kyndt J.A."/>
            <person name="Meyer T.E."/>
        </authorList>
    </citation>
    <scope>NUCLEOTIDE SEQUENCE [LARGE SCALE GENOMIC DNA]</scope>
    <source>
        <strain evidence="2 3">DSM 18633</strain>
    </source>
</reference>
<dbReference type="Pfam" id="PF10098">
    <property type="entry name" value="DUF2336"/>
    <property type="match status" value="1"/>
</dbReference>
<evidence type="ECO:0000313" key="3">
    <source>
        <dbReference type="Proteomes" id="UP000438991"/>
    </source>
</evidence>
<evidence type="ECO:0000313" key="2">
    <source>
        <dbReference type="EMBL" id="MTW14637.1"/>
    </source>
</evidence>
<sequence length="439" mass="45766">MPDVGASRHSSAFAPGPGHSPGIGGPGCAPGCAAPSRVADVRLRPAARPAAARWSPQLRPGRRCTCTRRRGGTTAGVMTPSHALIQDLSGALNRTTADARGNMLRRLTDLFLTRAEALADDHIALFDLVMARLVGMVERHALIRLGLQLAAHPGAPLQTIALLGHSDDLAVAGPVLERSPRLGDDVLIAIAGSKSQGHLAAIAVRPRLSEGVTDVVVEHADLAVTRKVTANAGALFSAIGLGLVVGRAHGDEELAVLVASRSDVPDEVLAGLLRSATEAVRRRVARCDAPGVRTRYNQAMSALSRQRATPPASTPAAAPAVPGPSAASPDRLRLLCEKARLGRRGDVIDELAAITEVPVGTVRALVRQGSGQSLMMLCKAAGLAWPDAKGVLAATVGTAGDQRQTFDLYADLTPEAAQRAVRFIRLRKAPAPSGLRRLL</sequence>
<dbReference type="AlphaFoldDB" id="A0A9X4XGG7"/>
<evidence type="ECO:0000256" key="1">
    <source>
        <dbReference type="SAM" id="MobiDB-lite"/>
    </source>
</evidence>
<proteinExistence type="predicted"/>
<accession>A0A9X4XGG7</accession>
<protein>
    <submittedName>
        <fullName evidence="2">DUF2336 domain-containing protein</fullName>
    </submittedName>
</protein>
<name>A0A9X4XGG7_9BRAD</name>
<organism evidence="2 3">
    <name type="scientific">Rhodoplanes serenus</name>
    <dbReference type="NCBI Taxonomy" id="200615"/>
    <lineage>
        <taxon>Bacteria</taxon>
        <taxon>Pseudomonadati</taxon>
        <taxon>Pseudomonadota</taxon>
        <taxon>Alphaproteobacteria</taxon>
        <taxon>Hyphomicrobiales</taxon>
        <taxon>Nitrobacteraceae</taxon>
        <taxon>Rhodoplanes</taxon>
    </lineage>
</organism>
<gene>
    <name evidence="2" type="ORF">GJ689_00210</name>
</gene>
<dbReference type="Proteomes" id="UP000438991">
    <property type="component" value="Unassembled WGS sequence"/>
</dbReference>
<comment type="caution">
    <text evidence="2">The sequence shown here is derived from an EMBL/GenBank/DDBJ whole genome shotgun (WGS) entry which is preliminary data.</text>
</comment>
<feature type="region of interest" description="Disordered" evidence="1">
    <location>
        <begin position="301"/>
        <end position="328"/>
    </location>
</feature>
<feature type="region of interest" description="Disordered" evidence="1">
    <location>
        <begin position="1"/>
        <end position="22"/>
    </location>
</feature>
<dbReference type="InterPro" id="IPR019285">
    <property type="entry name" value="DUF2336"/>
</dbReference>
<feature type="compositionally biased region" description="Low complexity" evidence="1">
    <location>
        <begin position="308"/>
        <end position="328"/>
    </location>
</feature>
<dbReference type="EMBL" id="WNKV01000001">
    <property type="protein sequence ID" value="MTW14637.1"/>
    <property type="molecule type" value="Genomic_DNA"/>
</dbReference>